<dbReference type="Pfam" id="PF01835">
    <property type="entry name" value="MG2"/>
    <property type="match status" value="1"/>
</dbReference>
<dbReference type="InterPro" id="IPR001599">
    <property type="entry name" value="Macroglobln_a2"/>
</dbReference>
<evidence type="ECO:0000259" key="3">
    <source>
        <dbReference type="SMART" id="SM01359"/>
    </source>
</evidence>
<evidence type="ECO:0000313" key="5">
    <source>
        <dbReference type="EMBL" id="SFV51776.1"/>
    </source>
</evidence>
<dbReference type="CDD" id="cd02891">
    <property type="entry name" value="A2M_like"/>
    <property type="match status" value="1"/>
</dbReference>
<dbReference type="PIRSF" id="PIRSF038980">
    <property type="entry name" value="A2M_bac"/>
    <property type="match status" value="1"/>
</dbReference>
<dbReference type="InterPro" id="IPR026284">
    <property type="entry name" value="A2MG_proteobact"/>
</dbReference>
<organism evidence="5">
    <name type="scientific">hydrothermal vent metagenome</name>
    <dbReference type="NCBI Taxonomy" id="652676"/>
    <lineage>
        <taxon>unclassified sequences</taxon>
        <taxon>metagenomes</taxon>
        <taxon>ecological metagenomes</taxon>
    </lineage>
</organism>
<dbReference type="SMART" id="SM01360">
    <property type="entry name" value="A2M"/>
    <property type="match status" value="1"/>
</dbReference>
<accession>A0A1W1BE00</accession>
<feature type="domain" description="Alpha-2-macroglobulin" evidence="4">
    <location>
        <begin position="922"/>
        <end position="1011"/>
    </location>
</feature>
<proteinExistence type="predicted"/>
<keyword evidence="1" id="KW-0732">Signal</keyword>
<dbReference type="Gene3D" id="1.50.10.20">
    <property type="match status" value="1"/>
</dbReference>
<sequence length="1786" mass="201153">MKRYDFIHKRLLLLFMLIFNIAWGSGSKQVSITQLFEKSSESSMALCASLSQYSYGSNTTKAKEYIKLTPNQHYTLSIDYDGICLNGLKPRTRYSFTINRGIPLKGYHLDRDYSFTKTTTDYSPSYSFRDGGYILPAKGEISIPIDSTNVKEFEISLYRINTKNLISKINDYGFIRSMYSYALNKIASTDGYLLWQKKIKIQSRPNQSVTTALPIGEYLKDRKPGVYILSASIIGEDGKAVDYYDPSIQWFMISDIGLYTLRADDGMTIYTREISTAKRYDDVKLELISKNNEILYSTISKDGVAHFPASSLSGKNGLKPKAIYAYGRDGDFSVIDLSRQPHDLSDRGVQGRNNPGKYDAFIYSNRGIFRPGESISVYMLVRNSLAEASPDMTLSLKIFDSQGKDVLSKMIKTDKLGEADIVVPISQSASRGRWHLKLYAGSSKPIGTLSFLVENFVPPKIKIDIDSEIERVAPNSNISLSGVVRYLNNTPLANATVETTTMLYQTKRPFKDYSSYHFGDTDSRFMNLFTDNSSYSTDSSGRFRVPINLGSIPEHTAPISAHITISASEPGGRPVERVLDIPIDDKDGFVGIKPLFENSSVDMESKALFGIVYLQHSKPIAKELKYRVIEEHVHWNWILQNGQWEYDKSYSDGEDVVKDTIFYTRDEPTPLELSKLDWGTYRLEILDSVTNEILSTYRFTSGYEESISKSSPDRLPISIDKQSYSIGDKVRVHITPKFSGPIVVSVANHTILDTKTINATLGQEQELEFTVDRSWGSSIYVIATAFRAQSKRLGANRAIGLAHLKVVDPKKIIEISLEYQTKVRSSQPTKIVVKAKGSSLTNPTYFTLAAVDDAVLRLTNYRVPDPKAYLFGQQKLGIEIRDIYADLIKTVGAHAKFNVGAGDMEEDALKQSIVSNKREVISIMSKPIALDSSGSAVVSLDVPDYQGSLKLMVVAWNKIAVGSQSGDMVVKDEISPEIYLPKFISVGDSAKSLITVDFDESVAKGEYEIRFTNENAEQRIASDSSRFVYDSNSSVRFSKVVEVKAPSLNDNTLRVEVIKDGDILVKKEWQLAVRSRYQQVYTRDIGLLKPNETIDIKRLIDSSLWSDIGDIRLKVSGKILLPTDSIASELVAYSGRCAEQTTSRAMPWLFLSESRAKELTINRQAIVQRAIERLLSYQRFDGGFGLWSSSPSSMWVSSYVLDFLTRAKELGYSVPDRNVKAGLDWLENNLDRWSSIGSRQEADSYALYVLARSGRILMSEILHRSKSKNSKIISAQAWGHLGVALSLVGEKRLAQEMFENGKRSLGRYARNGDYYSNYGGGLRDEASLVILMKEAALGLDWGSIYSDLALTAKDRRYLSTQEMSQLLRASYVANIKPTDLKLTVDGKVLQLPNGEYTVKAKDIDSIPSITNSSSGKVWFNTSFQATPVASIYSSKQDNGFTITKKIYNLEGELQDISHFRQNDRVVVILEGTIDSNHIQNPLVSDWLPAGFELENPNINGIDAISGLKWIDNLSDTDNLSYKDDRFEAAISMSSSTKGRFKVAYIARAVSRGSYTMPPAYVADMYQPRYRAMSRFQPSQITIDEKDTISNKVSRDSNNREGKFAKLSEDDYIGVNSKLITDLSGYSIVQLSFLRNSIFAHAGLDFEARNPMLHNLFSAYSWYHPREKNPSKVYMKLTQIQKENIKTLLDEEKRLGGGLALSDFYRVHNKLLRESDLSQYTKDQLYILRNSLFARRGVKFNNPRLREIFSHMPWYRPTDITSATIYDEIMSEQEKSNVTLMQKMERR</sequence>
<dbReference type="SMART" id="SM01359">
    <property type="entry name" value="A2M_N_2"/>
    <property type="match status" value="1"/>
</dbReference>
<dbReference type="Pfam" id="PF17973">
    <property type="entry name" value="bMG10"/>
    <property type="match status" value="1"/>
</dbReference>
<protein>
    <submittedName>
        <fullName evidence="5">PAN domain protein</fullName>
    </submittedName>
</protein>
<feature type="domain" description="YARHG" evidence="2">
    <location>
        <begin position="1699"/>
        <end position="1785"/>
    </location>
</feature>
<dbReference type="InterPro" id="IPR041246">
    <property type="entry name" value="Bact_MG10"/>
</dbReference>
<dbReference type="EMBL" id="FPHC01000024">
    <property type="protein sequence ID" value="SFV51776.1"/>
    <property type="molecule type" value="Genomic_DNA"/>
</dbReference>
<dbReference type="InterPro" id="IPR025582">
    <property type="entry name" value="YARHG_dom"/>
</dbReference>
<dbReference type="InterPro" id="IPR049120">
    <property type="entry name" value="A2M_bMG2"/>
</dbReference>
<dbReference type="InterPro" id="IPR041203">
    <property type="entry name" value="Bact_A2M_MG5"/>
</dbReference>
<evidence type="ECO:0000259" key="2">
    <source>
        <dbReference type="SMART" id="SM01324"/>
    </source>
</evidence>
<dbReference type="Pfam" id="PF17972">
    <property type="entry name" value="bMG5"/>
    <property type="match status" value="1"/>
</dbReference>
<dbReference type="GO" id="GO:0005615">
    <property type="term" value="C:extracellular space"/>
    <property type="evidence" value="ECO:0007669"/>
    <property type="project" value="InterPro"/>
</dbReference>
<dbReference type="GO" id="GO:0004866">
    <property type="term" value="F:endopeptidase inhibitor activity"/>
    <property type="evidence" value="ECO:0007669"/>
    <property type="project" value="InterPro"/>
</dbReference>
<dbReference type="InterPro" id="IPR051802">
    <property type="entry name" value="YfhM-like"/>
</dbReference>
<dbReference type="Gene3D" id="1.20.58.1690">
    <property type="match status" value="2"/>
</dbReference>
<name>A0A1W1BE00_9ZZZZ</name>
<dbReference type="PANTHER" id="PTHR40094:SF1">
    <property type="entry name" value="UBIQUITIN DOMAIN-CONTAINING PROTEIN"/>
    <property type="match status" value="1"/>
</dbReference>
<dbReference type="InterPro" id="IPR041462">
    <property type="entry name" value="Bact_A2M_MG6"/>
</dbReference>
<dbReference type="InterPro" id="IPR038434">
    <property type="entry name" value="YARHG_sf"/>
</dbReference>
<dbReference type="Pfam" id="PF07678">
    <property type="entry name" value="TED_complement"/>
    <property type="match status" value="1"/>
</dbReference>
<reference evidence="5" key="1">
    <citation type="submission" date="2016-10" db="EMBL/GenBank/DDBJ databases">
        <authorList>
            <person name="de Groot N.N."/>
        </authorList>
    </citation>
    <scope>NUCLEOTIDE SEQUENCE</scope>
</reference>
<dbReference type="InterPro" id="IPR011625">
    <property type="entry name" value="A2M_N_BRD"/>
</dbReference>
<dbReference type="Pfam" id="PF13308">
    <property type="entry name" value="YARHG"/>
    <property type="match status" value="2"/>
</dbReference>
<feature type="domain" description="YARHG" evidence="2">
    <location>
        <begin position="1607"/>
        <end position="1692"/>
    </location>
</feature>
<dbReference type="InterPro" id="IPR002890">
    <property type="entry name" value="MG2"/>
</dbReference>
<evidence type="ECO:0000256" key="1">
    <source>
        <dbReference type="ARBA" id="ARBA00022729"/>
    </source>
</evidence>
<dbReference type="Pfam" id="PF11974">
    <property type="entry name" value="bMG3"/>
    <property type="match status" value="1"/>
</dbReference>
<dbReference type="InterPro" id="IPR008930">
    <property type="entry name" value="Terpenoid_cyclase/PrenylTrfase"/>
</dbReference>
<feature type="domain" description="Alpha-2-macroglobulin bait region" evidence="3">
    <location>
        <begin position="715"/>
        <end position="858"/>
    </location>
</feature>
<dbReference type="Pfam" id="PF21142">
    <property type="entry name" value="A2M_bMG2"/>
    <property type="match status" value="1"/>
</dbReference>
<dbReference type="SMART" id="SM01324">
    <property type="entry name" value="YARHG"/>
    <property type="match status" value="2"/>
</dbReference>
<evidence type="ECO:0000259" key="4">
    <source>
        <dbReference type="SMART" id="SM01360"/>
    </source>
</evidence>
<dbReference type="Pfam" id="PF17962">
    <property type="entry name" value="bMG6"/>
    <property type="match status" value="1"/>
</dbReference>
<dbReference type="SUPFAM" id="SSF48239">
    <property type="entry name" value="Terpenoid cyclases/Protein prenyltransferases"/>
    <property type="match status" value="1"/>
</dbReference>
<dbReference type="InterPro" id="IPR021868">
    <property type="entry name" value="Alpha_2_Macroglob_MG3"/>
</dbReference>
<dbReference type="Gene3D" id="2.60.40.1930">
    <property type="match status" value="1"/>
</dbReference>
<dbReference type="InterPro" id="IPR011626">
    <property type="entry name" value="Alpha-macroglobulin_TED"/>
</dbReference>
<gene>
    <name evidence="5" type="ORF">MNB_SV-6-1293</name>
</gene>
<dbReference type="PANTHER" id="PTHR40094">
    <property type="entry name" value="ALPHA-2-MACROGLOBULIN HOMOLOG"/>
    <property type="match status" value="1"/>
</dbReference>
<dbReference type="Pfam" id="PF07703">
    <property type="entry name" value="A2M_BRD"/>
    <property type="match status" value="1"/>
</dbReference>